<keyword evidence="2" id="KW-0813">Transport</keyword>
<dbReference type="GO" id="GO:0015679">
    <property type="term" value="P:plasma membrane copper ion transport"/>
    <property type="evidence" value="ECO:0007669"/>
    <property type="project" value="TreeGrafter"/>
</dbReference>
<dbReference type="GO" id="GO:0016020">
    <property type="term" value="C:membrane"/>
    <property type="evidence" value="ECO:0007669"/>
    <property type="project" value="InterPro"/>
</dbReference>
<dbReference type="Pfam" id="PF25954">
    <property type="entry name" value="Beta-barrel_RND_2"/>
    <property type="match status" value="1"/>
</dbReference>
<evidence type="ECO:0000256" key="1">
    <source>
        <dbReference type="ARBA" id="ARBA00009477"/>
    </source>
</evidence>
<dbReference type="Pfam" id="PF25869">
    <property type="entry name" value="3HB_CusB"/>
    <property type="match status" value="1"/>
</dbReference>
<gene>
    <name evidence="8" type="ORF">MNBD_GAMMA15-878</name>
</gene>
<sequence length="473" mass="53084">MKLFLNTLYFPLLVATGFAALLSTPATAAEEEEVMYWVAPMDPNYRRDEPGKSPMGMDLVPVYADSENEGDIVKINPVMVQNLGVRTAVVKRGKLWRLIEAVGYVAFDERKLSHVHLRTKGWIEKLNVKSNGEHVKKGDVLFELYSRELVNAQEEYVQSLRGSNDYLRRASRERLEALGMSKQQIREVAKKRRAFQRVRVLASQDGIVHNLNVREGMFVKPDMEVLTLADLSSVWLLIDVFERQSDWVKAGQPAEVRLGYLPGRVWKGDVEFVYPTIDQKTRTLQARLLFDNPDETLKPNMYADVRIYAGPKLDVLSIPREALIKASDSQRVVIALGEGRFRAVPVVAGMESGEWIEILEGLNEGDKVVTSAQFLIDSEASLRASFSRMGSDDPAMEEPAMGMGVVNEIFADEGRLNISHEPIEALGWPEMTMDFKLNDNASLDGLSSGAKVHFTLIKDEQGNYSIDSISTVE</sequence>
<comment type="similarity">
    <text evidence="1">Belongs to the membrane fusion protein (MFP) (TC 8.A.1) family.</text>
</comment>
<dbReference type="InterPro" id="IPR058792">
    <property type="entry name" value="Beta-barrel_RND_2"/>
</dbReference>
<dbReference type="NCBIfam" id="TIGR01730">
    <property type="entry name" value="RND_mfp"/>
    <property type="match status" value="1"/>
</dbReference>
<feature type="domain" description="CusB-like three alpha-helical bundle" evidence="4">
    <location>
        <begin position="148"/>
        <end position="194"/>
    </location>
</feature>
<evidence type="ECO:0000259" key="5">
    <source>
        <dbReference type="Pfam" id="PF25919"/>
    </source>
</evidence>
<dbReference type="InterPro" id="IPR021647">
    <property type="entry name" value="CusF_Ec"/>
</dbReference>
<dbReference type="GO" id="GO:0060003">
    <property type="term" value="P:copper ion export"/>
    <property type="evidence" value="ECO:0007669"/>
    <property type="project" value="TreeGrafter"/>
</dbReference>
<dbReference type="GO" id="GO:0022857">
    <property type="term" value="F:transmembrane transporter activity"/>
    <property type="evidence" value="ECO:0007669"/>
    <property type="project" value="InterPro"/>
</dbReference>
<dbReference type="SUPFAM" id="SSF111369">
    <property type="entry name" value="HlyD-like secretion proteins"/>
    <property type="match status" value="1"/>
</dbReference>
<proteinExistence type="inferred from homology"/>
<dbReference type="FunFam" id="2.40.30.170:FF:000010">
    <property type="entry name" value="Efflux RND transporter periplasmic adaptor subunit"/>
    <property type="match status" value="1"/>
</dbReference>
<evidence type="ECO:0000259" key="3">
    <source>
        <dbReference type="Pfam" id="PF19335"/>
    </source>
</evidence>
<dbReference type="Gene3D" id="2.40.420.20">
    <property type="match status" value="1"/>
</dbReference>
<evidence type="ECO:0000256" key="2">
    <source>
        <dbReference type="ARBA" id="ARBA00022448"/>
    </source>
</evidence>
<evidence type="ECO:0000313" key="8">
    <source>
        <dbReference type="EMBL" id="VAW79743.1"/>
    </source>
</evidence>
<dbReference type="InterPro" id="IPR042230">
    <property type="entry name" value="CusF_sf"/>
</dbReference>
<dbReference type="Pfam" id="PF25919">
    <property type="entry name" value="BSH_CusB"/>
    <property type="match status" value="1"/>
</dbReference>
<dbReference type="InterPro" id="IPR051909">
    <property type="entry name" value="MFP_Cation_Efflux"/>
</dbReference>
<feature type="domain" description="CusB-like barrel-sandwich hybrid" evidence="5">
    <location>
        <begin position="113"/>
        <end position="228"/>
    </location>
</feature>
<name>A0A3B0YV37_9ZZZZ</name>
<dbReference type="Gene3D" id="6.10.140.730">
    <property type="match status" value="1"/>
</dbReference>
<organism evidence="8">
    <name type="scientific">hydrothermal vent metagenome</name>
    <dbReference type="NCBI Taxonomy" id="652676"/>
    <lineage>
        <taxon>unclassified sequences</taxon>
        <taxon>metagenomes</taxon>
        <taxon>ecological metagenomes</taxon>
    </lineage>
</organism>
<evidence type="ECO:0000259" key="4">
    <source>
        <dbReference type="Pfam" id="PF25869"/>
    </source>
</evidence>
<accession>A0A3B0YV37</accession>
<dbReference type="InterPro" id="IPR058790">
    <property type="entry name" value="BSH_CusB"/>
</dbReference>
<dbReference type="Pfam" id="PF11604">
    <property type="entry name" value="CusF_Ec"/>
    <property type="match status" value="1"/>
</dbReference>
<dbReference type="GO" id="GO:0030288">
    <property type="term" value="C:outer membrane-bounded periplasmic space"/>
    <property type="evidence" value="ECO:0007669"/>
    <property type="project" value="TreeGrafter"/>
</dbReference>
<dbReference type="PANTHER" id="PTHR30097:SF15">
    <property type="entry name" value="CATION EFFLUX SYSTEM PROTEIN CUSB"/>
    <property type="match status" value="1"/>
</dbReference>
<dbReference type="Pfam" id="PF25975">
    <property type="entry name" value="CzcB_C"/>
    <property type="match status" value="1"/>
</dbReference>
<dbReference type="Pfam" id="PF19335">
    <property type="entry name" value="HMBD"/>
    <property type="match status" value="1"/>
</dbReference>
<feature type="domain" description="CusB-like beta-barrel" evidence="6">
    <location>
        <begin position="233"/>
        <end position="307"/>
    </location>
</feature>
<reference evidence="8" key="1">
    <citation type="submission" date="2018-06" db="EMBL/GenBank/DDBJ databases">
        <authorList>
            <person name="Zhirakovskaya E."/>
        </authorList>
    </citation>
    <scope>NUCLEOTIDE SEQUENCE</scope>
</reference>
<feature type="domain" description="Heavy metal binding" evidence="3">
    <location>
        <begin position="36"/>
        <end position="62"/>
    </location>
</feature>
<dbReference type="AlphaFoldDB" id="A0A3B0YV37"/>
<dbReference type="Gene3D" id="2.40.30.170">
    <property type="match status" value="1"/>
</dbReference>
<dbReference type="EMBL" id="UOFN01000118">
    <property type="protein sequence ID" value="VAW79743.1"/>
    <property type="molecule type" value="Genomic_DNA"/>
</dbReference>
<evidence type="ECO:0000259" key="7">
    <source>
        <dbReference type="Pfam" id="PF25975"/>
    </source>
</evidence>
<dbReference type="InterPro" id="IPR058791">
    <property type="entry name" value="3HB_CusB"/>
</dbReference>
<dbReference type="Gene3D" id="2.40.50.320">
    <property type="entry name" value="Copper binding periplasmic protein CusF"/>
    <property type="match status" value="1"/>
</dbReference>
<feature type="domain" description="CzcB-like C-terminal circularly permuted SH3-like" evidence="7">
    <location>
        <begin position="317"/>
        <end position="376"/>
    </location>
</feature>
<dbReference type="InterPro" id="IPR006143">
    <property type="entry name" value="RND_pump_MFP"/>
</dbReference>
<dbReference type="InterPro" id="IPR058649">
    <property type="entry name" value="CzcB_C"/>
</dbReference>
<evidence type="ECO:0000259" key="6">
    <source>
        <dbReference type="Pfam" id="PF25954"/>
    </source>
</evidence>
<dbReference type="PANTHER" id="PTHR30097">
    <property type="entry name" value="CATION EFFLUX SYSTEM PROTEIN CUSB"/>
    <property type="match status" value="1"/>
</dbReference>
<protein>
    <submittedName>
        <fullName evidence="8">Cobalt/zinc/cadmium efflux RND transporter, membrane fusion protein, CzcB family</fullName>
    </submittedName>
</protein>
<dbReference type="InterPro" id="IPR045800">
    <property type="entry name" value="HMBD"/>
</dbReference>
<dbReference type="GO" id="GO:0046914">
    <property type="term" value="F:transition metal ion binding"/>
    <property type="evidence" value="ECO:0007669"/>
    <property type="project" value="TreeGrafter"/>
</dbReference>